<dbReference type="GO" id="GO:0008270">
    <property type="term" value="F:zinc ion binding"/>
    <property type="evidence" value="ECO:0007669"/>
    <property type="project" value="UniProtKB-KW"/>
</dbReference>
<keyword evidence="11" id="KW-1185">Reference proteome</keyword>
<sequence>MSFSNAPAREHRIAIDADILKARRLHSAALSYAHRSSAAICEGWKTTRVKEEPNHAWPDTGDDSVFDSADSCEVKNVKIFPLYKLQMNHVNEVIGSQEMLDEKIFVELECKNVKLEPTFLSTTISKTEDQSCLPIIKIENKTHTNCHKTHKGKKSLKRQVNMTHKSIKCYECEICHKSFAHKGHLNVHTNAVHNRIKPFECGICHKSFKYKGEIKVHINAIENSIG</sequence>
<evidence type="ECO:0000256" key="2">
    <source>
        <dbReference type="ARBA" id="ARBA00022723"/>
    </source>
</evidence>
<dbReference type="SMART" id="SM00355">
    <property type="entry name" value="ZnF_C2H2"/>
    <property type="match status" value="2"/>
</dbReference>
<keyword evidence="4 8" id="KW-0863">Zinc-finger</keyword>
<proteinExistence type="predicted"/>
<keyword evidence="2" id="KW-0479">Metal-binding</keyword>
<evidence type="ECO:0000256" key="4">
    <source>
        <dbReference type="ARBA" id="ARBA00022771"/>
    </source>
</evidence>
<dbReference type="EMBL" id="JBJJXI010000107">
    <property type="protein sequence ID" value="KAL3392176.1"/>
    <property type="molecule type" value="Genomic_DNA"/>
</dbReference>
<comment type="subcellular location">
    <subcellularLocation>
        <location evidence="1">Nucleus</location>
    </subcellularLocation>
</comment>
<dbReference type="PROSITE" id="PS50157">
    <property type="entry name" value="ZINC_FINGER_C2H2_2"/>
    <property type="match status" value="1"/>
</dbReference>
<dbReference type="AlphaFoldDB" id="A0ABD2WGG8"/>
<dbReference type="InterPro" id="IPR036236">
    <property type="entry name" value="Znf_C2H2_sf"/>
</dbReference>
<evidence type="ECO:0000313" key="11">
    <source>
        <dbReference type="Proteomes" id="UP001627154"/>
    </source>
</evidence>
<gene>
    <name evidence="10" type="ORF">TKK_013479</name>
</gene>
<dbReference type="PROSITE" id="PS00028">
    <property type="entry name" value="ZINC_FINGER_C2H2_1"/>
    <property type="match status" value="1"/>
</dbReference>
<evidence type="ECO:0000256" key="7">
    <source>
        <dbReference type="ARBA" id="ARBA00023242"/>
    </source>
</evidence>
<evidence type="ECO:0000259" key="9">
    <source>
        <dbReference type="PROSITE" id="PS50157"/>
    </source>
</evidence>
<evidence type="ECO:0000256" key="6">
    <source>
        <dbReference type="ARBA" id="ARBA00023125"/>
    </source>
</evidence>
<reference evidence="10 11" key="1">
    <citation type="journal article" date="2024" name="bioRxiv">
        <title>A reference genome for Trichogramma kaykai: A tiny desert-dwelling parasitoid wasp with competing sex-ratio distorters.</title>
        <authorList>
            <person name="Culotta J."/>
            <person name="Lindsey A.R."/>
        </authorList>
    </citation>
    <scope>NUCLEOTIDE SEQUENCE [LARGE SCALE GENOMIC DNA]</scope>
    <source>
        <strain evidence="10 11">KSX58</strain>
    </source>
</reference>
<dbReference type="Proteomes" id="UP001627154">
    <property type="component" value="Unassembled WGS sequence"/>
</dbReference>
<feature type="domain" description="C2H2-type" evidence="9">
    <location>
        <begin position="170"/>
        <end position="198"/>
    </location>
</feature>
<dbReference type="GO" id="GO:0003677">
    <property type="term" value="F:DNA binding"/>
    <property type="evidence" value="ECO:0007669"/>
    <property type="project" value="UniProtKB-KW"/>
</dbReference>
<dbReference type="Gene3D" id="3.30.160.60">
    <property type="entry name" value="Classic Zinc Finger"/>
    <property type="match status" value="2"/>
</dbReference>
<dbReference type="InterPro" id="IPR050589">
    <property type="entry name" value="Ikaros_C2H2-ZF"/>
</dbReference>
<dbReference type="InterPro" id="IPR013087">
    <property type="entry name" value="Znf_C2H2_type"/>
</dbReference>
<keyword evidence="3" id="KW-0677">Repeat</keyword>
<organism evidence="10 11">
    <name type="scientific">Trichogramma kaykai</name>
    <dbReference type="NCBI Taxonomy" id="54128"/>
    <lineage>
        <taxon>Eukaryota</taxon>
        <taxon>Metazoa</taxon>
        <taxon>Ecdysozoa</taxon>
        <taxon>Arthropoda</taxon>
        <taxon>Hexapoda</taxon>
        <taxon>Insecta</taxon>
        <taxon>Pterygota</taxon>
        <taxon>Neoptera</taxon>
        <taxon>Endopterygota</taxon>
        <taxon>Hymenoptera</taxon>
        <taxon>Apocrita</taxon>
        <taxon>Proctotrupomorpha</taxon>
        <taxon>Chalcidoidea</taxon>
        <taxon>Trichogrammatidae</taxon>
        <taxon>Trichogramma</taxon>
    </lineage>
</organism>
<evidence type="ECO:0000256" key="5">
    <source>
        <dbReference type="ARBA" id="ARBA00022833"/>
    </source>
</evidence>
<evidence type="ECO:0000256" key="1">
    <source>
        <dbReference type="ARBA" id="ARBA00004123"/>
    </source>
</evidence>
<evidence type="ECO:0000256" key="8">
    <source>
        <dbReference type="PROSITE-ProRule" id="PRU00042"/>
    </source>
</evidence>
<evidence type="ECO:0000256" key="3">
    <source>
        <dbReference type="ARBA" id="ARBA00022737"/>
    </source>
</evidence>
<dbReference type="PANTHER" id="PTHR24404:SF114">
    <property type="entry name" value="KLUMPFUSS, ISOFORM B-RELATED"/>
    <property type="match status" value="1"/>
</dbReference>
<keyword evidence="7" id="KW-0539">Nucleus</keyword>
<dbReference type="FunFam" id="3.30.160.60:FF:000100">
    <property type="entry name" value="Zinc finger 45-like"/>
    <property type="match status" value="1"/>
</dbReference>
<keyword evidence="6" id="KW-0238">DNA-binding</keyword>
<dbReference type="PANTHER" id="PTHR24404">
    <property type="entry name" value="ZINC FINGER PROTEIN"/>
    <property type="match status" value="1"/>
</dbReference>
<dbReference type="Pfam" id="PF00096">
    <property type="entry name" value="zf-C2H2"/>
    <property type="match status" value="2"/>
</dbReference>
<protein>
    <recommendedName>
        <fullName evidence="9">C2H2-type domain-containing protein</fullName>
    </recommendedName>
</protein>
<dbReference type="FunFam" id="3.30.160.60:FF:000446">
    <property type="entry name" value="Zinc finger protein"/>
    <property type="match status" value="1"/>
</dbReference>
<comment type="caution">
    <text evidence="10">The sequence shown here is derived from an EMBL/GenBank/DDBJ whole genome shotgun (WGS) entry which is preliminary data.</text>
</comment>
<keyword evidence="5" id="KW-0862">Zinc</keyword>
<dbReference type="SUPFAM" id="SSF57667">
    <property type="entry name" value="beta-beta-alpha zinc fingers"/>
    <property type="match status" value="1"/>
</dbReference>
<dbReference type="GO" id="GO:0005634">
    <property type="term" value="C:nucleus"/>
    <property type="evidence" value="ECO:0007669"/>
    <property type="project" value="UniProtKB-SubCell"/>
</dbReference>
<evidence type="ECO:0000313" key="10">
    <source>
        <dbReference type="EMBL" id="KAL3392176.1"/>
    </source>
</evidence>
<name>A0ABD2WGG8_9HYME</name>
<accession>A0ABD2WGG8</accession>